<organism evidence="5 6">
    <name type="scientific">Oculimacula yallundae</name>
    <dbReference type="NCBI Taxonomy" id="86028"/>
    <lineage>
        <taxon>Eukaryota</taxon>
        <taxon>Fungi</taxon>
        <taxon>Dikarya</taxon>
        <taxon>Ascomycota</taxon>
        <taxon>Pezizomycotina</taxon>
        <taxon>Leotiomycetes</taxon>
        <taxon>Helotiales</taxon>
        <taxon>Ploettnerulaceae</taxon>
        <taxon>Oculimacula</taxon>
    </lineage>
</organism>
<comment type="caution">
    <text evidence="5">The sequence shown here is derived from an EMBL/GenBank/DDBJ whole genome shotgun (WGS) entry which is preliminary data.</text>
</comment>
<dbReference type="SMART" id="SM00194">
    <property type="entry name" value="PTPc"/>
    <property type="match status" value="1"/>
</dbReference>
<dbReference type="InterPro" id="IPR029021">
    <property type="entry name" value="Prot-tyrosine_phosphatase-like"/>
</dbReference>
<dbReference type="InterPro" id="IPR016130">
    <property type="entry name" value="Tyr_Pase_AS"/>
</dbReference>
<proteinExistence type="inferred from homology"/>
<evidence type="ECO:0000259" key="3">
    <source>
        <dbReference type="PROSITE" id="PS50055"/>
    </source>
</evidence>
<dbReference type="PROSITE" id="PS00383">
    <property type="entry name" value="TYR_PHOSPHATASE_1"/>
    <property type="match status" value="1"/>
</dbReference>
<evidence type="ECO:0000313" key="5">
    <source>
        <dbReference type="EMBL" id="KAL2075464.1"/>
    </source>
</evidence>
<dbReference type="PROSITE" id="PS50056">
    <property type="entry name" value="TYR_PHOSPHATASE_2"/>
    <property type="match status" value="1"/>
</dbReference>
<dbReference type="Gene3D" id="3.90.190.10">
    <property type="entry name" value="Protein tyrosine phosphatase superfamily"/>
    <property type="match status" value="1"/>
</dbReference>
<protein>
    <submittedName>
        <fullName evidence="5">Uncharacterized protein</fullName>
    </submittedName>
</protein>
<evidence type="ECO:0000256" key="2">
    <source>
        <dbReference type="SAM" id="MobiDB-lite"/>
    </source>
</evidence>
<feature type="compositionally biased region" description="Polar residues" evidence="2">
    <location>
        <begin position="1"/>
        <end position="12"/>
    </location>
</feature>
<sequence>MSNKRPIQSISPPHTPADSIPPLTKTPTFLTISPKTIAAKLAALDAYTDSILAQPGSTVREDPIVHNRDRYAEIKPYANNQIKLTSLDHPYINASPIDLGYANETFIATQGPESSVAGAGLFWEMVWQTMAGIVVMLTPYFERGKERCGNYFPRDVGQVKSLGKWGSVECISRVKECGTEVRELKITKVCEDGSMEERMVMHFHFLAWPDLDVPKTEEDILALLALVKMTRFRIENLTVKYLTRPGGVLPPRIVHCSAGVSRTGTFIALDFLLRESEDEKWTDIHEDSDPIFETVKKLREQRMGLVYKPAQYAFLYQVLAGKWATQEGLRLASIAEAEEARAKKRCRTKG</sequence>
<dbReference type="SMART" id="SM00404">
    <property type="entry name" value="PTPc_motif"/>
    <property type="match status" value="1"/>
</dbReference>
<comment type="similarity">
    <text evidence="1">Belongs to the protein-tyrosine phosphatase family. Non-receptor class subfamily.</text>
</comment>
<dbReference type="InterPro" id="IPR000242">
    <property type="entry name" value="PTP_cat"/>
</dbReference>
<dbReference type="PANTHER" id="PTHR19134:SF449">
    <property type="entry name" value="TYROSINE-PROTEIN PHOSPHATASE 1"/>
    <property type="match status" value="1"/>
</dbReference>
<feature type="domain" description="Tyrosine specific protein phosphatases" evidence="4">
    <location>
        <begin position="224"/>
        <end position="313"/>
    </location>
</feature>
<gene>
    <name evidence="5" type="ORF">VTL71DRAFT_407</name>
</gene>
<dbReference type="PRINTS" id="PR00700">
    <property type="entry name" value="PRTYPHPHTASE"/>
</dbReference>
<accession>A0ABR4CZY6</accession>
<evidence type="ECO:0000256" key="1">
    <source>
        <dbReference type="ARBA" id="ARBA00009649"/>
    </source>
</evidence>
<feature type="domain" description="Tyrosine-protein phosphatase" evidence="3">
    <location>
        <begin position="67"/>
        <end position="322"/>
    </location>
</feature>
<feature type="region of interest" description="Disordered" evidence="2">
    <location>
        <begin position="1"/>
        <end position="23"/>
    </location>
</feature>
<keyword evidence="6" id="KW-1185">Reference proteome</keyword>
<dbReference type="PROSITE" id="PS50055">
    <property type="entry name" value="TYR_PHOSPHATASE_PTP"/>
    <property type="match status" value="1"/>
</dbReference>
<dbReference type="EMBL" id="JAZHXI010000001">
    <property type="protein sequence ID" value="KAL2075464.1"/>
    <property type="molecule type" value="Genomic_DNA"/>
</dbReference>
<dbReference type="InterPro" id="IPR000387">
    <property type="entry name" value="Tyr_Pase_dom"/>
</dbReference>
<dbReference type="InterPro" id="IPR003595">
    <property type="entry name" value="Tyr_Pase_cat"/>
</dbReference>
<dbReference type="CDD" id="cd18533">
    <property type="entry name" value="PTP_fungal"/>
    <property type="match status" value="1"/>
</dbReference>
<dbReference type="Proteomes" id="UP001595075">
    <property type="component" value="Unassembled WGS sequence"/>
</dbReference>
<dbReference type="SUPFAM" id="SSF52799">
    <property type="entry name" value="(Phosphotyrosine protein) phosphatases II"/>
    <property type="match status" value="1"/>
</dbReference>
<dbReference type="InterPro" id="IPR050348">
    <property type="entry name" value="Protein-Tyr_Phosphatase"/>
</dbReference>
<evidence type="ECO:0000313" key="6">
    <source>
        <dbReference type="Proteomes" id="UP001595075"/>
    </source>
</evidence>
<evidence type="ECO:0000259" key="4">
    <source>
        <dbReference type="PROSITE" id="PS50056"/>
    </source>
</evidence>
<name>A0ABR4CZY6_9HELO</name>
<dbReference type="PANTHER" id="PTHR19134">
    <property type="entry name" value="RECEPTOR-TYPE TYROSINE-PROTEIN PHOSPHATASE"/>
    <property type="match status" value="1"/>
</dbReference>
<dbReference type="Pfam" id="PF00102">
    <property type="entry name" value="Y_phosphatase"/>
    <property type="match status" value="1"/>
</dbReference>
<reference evidence="5 6" key="1">
    <citation type="journal article" date="2024" name="Commun. Biol.">
        <title>Comparative genomic analysis of thermophilic fungi reveals convergent evolutionary adaptations and gene losses.</title>
        <authorList>
            <person name="Steindorff A.S."/>
            <person name="Aguilar-Pontes M.V."/>
            <person name="Robinson A.J."/>
            <person name="Andreopoulos B."/>
            <person name="LaButti K."/>
            <person name="Kuo A."/>
            <person name="Mondo S."/>
            <person name="Riley R."/>
            <person name="Otillar R."/>
            <person name="Haridas S."/>
            <person name="Lipzen A."/>
            <person name="Grimwood J."/>
            <person name="Schmutz J."/>
            <person name="Clum A."/>
            <person name="Reid I.D."/>
            <person name="Moisan M.C."/>
            <person name="Butler G."/>
            <person name="Nguyen T.T.M."/>
            <person name="Dewar K."/>
            <person name="Conant G."/>
            <person name="Drula E."/>
            <person name="Henrissat B."/>
            <person name="Hansel C."/>
            <person name="Singer S."/>
            <person name="Hutchinson M.I."/>
            <person name="de Vries R.P."/>
            <person name="Natvig D.O."/>
            <person name="Powell A.J."/>
            <person name="Tsang A."/>
            <person name="Grigoriev I.V."/>
        </authorList>
    </citation>
    <scope>NUCLEOTIDE SEQUENCE [LARGE SCALE GENOMIC DNA]</scope>
    <source>
        <strain evidence="5 6">CBS 494.80</strain>
    </source>
</reference>